<evidence type="ECO:0000256" key="1">
    <source>
        <dbReference type="SAM" id="MobiDB-lite"/>
    </source>
</evidence>
<dbReference type="SUPFAM" id="SSF81383">
    <property type="entry name" value="F-box domain"/>
    <property type="match status" value="1"/>
</dbReference>
<comment type="caution">
    <text evidence="3">The sequence shown here is derived from an EMBL/GenBank/DDBJ whole genome shotgun (WGS) entry which is preliminary data.</text>
</comment>
<feature type="domain" description="F-box" evidence="2">
    <location>
        <begin position="69"/>
        <end position="118"/>
    </location>
</feature>
<dbReference type="EMBL" id="CM032191">
    <property type="protein sequence ID" value="KAG7085444.1"/>
    <property type="molecule type" value="Genomic_DNA"/>
</dbReference>
<dbReference type="Pfam" id="PF00646">
    <property type="entry name" value="F-box"/>
    <property type="match status" value="1"/>
</dbReference>
<organism evidence="3 4">
    <name type="scientific">Marasmius oreades</name>
    <name type="common">fairy-ring Marasmius</name>
    <dbReference type="NCBI Taxonomy" id="181124"/>
    <lineage>
        <taxon>Eukaryota</taxon>
        <taxon>Fungi</taxon>
        <taxon>Dikarya</taxon>
        <taxon>Basidiomycota</taxon>
        <taxon>Agaricomycotina</taxon>
        <taxon>Agaricomycetes</taxon>
        <taxon>Agaricomycetidae</taxon>
        <taxon>Agaricales</taxon>
        <taxon>Marasmiineae</taxon>
        <taxon>Marasmiaceae</taxon>
        <taxon>Marasmius</taxon>
    </lineage>
</organism>
<dbReference type="PROSITE" id="PS50181">
    <property type="entry name" value="FBOX"/>
    <property type="match status" value="1"/>
</dbReference>
<accession>A0A9P7UMZ5</accession>
<feature type="compositionally biased region" description="Polar residues" evidence="1">
    <location>
        <begin position="595"/>
        <end position="604"/>
    </location>
</feature>
<protein>
    <recommendedName>
        <fullName evidence="2">F-box domain-containing protein</fullName>
    </recommendedName>
</protein>
<dbReference type="GeneID" id="66072081"/>
<feature type="region of interest" description="Disordered" evidence="1">
    <location>
        <begin position="1"/>
        <end position="56"/>
    </location>
</feature>
<sequence length="617" mass="71895">MAPRTSSRIQKKHADSNKPTVESDESDAEDVQVQSVRKAKKVKTVAQPASTNANPDIFRRTRGKRGLLERLAKEAPLDILIEIFKRMEPRDILQLARTSKDLRDFLMKRSSAFIWREARENITDLPPLPIDLNEPQYASLLFDNHCHACLRSPCDNVLWEYRVRCHKTCLSKLFLDHYQLCSLHPYLLYFEFSKIVESAPSYRGRLHRSYGTFWLASMFELLLRKYKEIQGDESAMHKWLDEKEQNFRLITRHAFQCRAWNANRRMERYTEQRNIRRERRQEIIKRLTASGWGPKELCHDDFLSHPLLKQSKPVTERMWNNLEPQLFELLQALKDGRLKEERRDSLRSRYELLELAYDEVKYEYGDRLSVYPPMADLILGADLKAIDDIIWNTPQEQELTKSDFVNALREVGVVGFAKKWVEEKNQELEKILQNTGIEAYDLCSVIFSCRYCGQDTWAPVIYMHDCFHDMDYHTPGWNRPEFDPLYELDCGPWRATAFTPKVTLSKRLKKIMALCGNPKPESIESLDRADPLFECLRYRGGRLGKRCFARWMEATLRLNDGDKVVLASGNDQATNQTNHSSVNSQFASTAHLEQETSTSGTLSSHDIELKDAKGNVD</sequence>
<feature type="region of interest" description="Disordered" evidence="1">
    <location>
        <begin position="595"/>
        <end position="617"/>
    </location>
</feature>
<feature type="compositionally biased region" description="Basic and acidic residues" evidence="1">
    <location>
        <begin position="605"/>
        <end position="617"/>
    </location>
</feature>
<dbReference type="AlphaFoldDB" id="A0A9P7UMZ5"/>
<dbReference type="Proteomes" id="UP001049176">
    <property type="component" value="Chromosome 11"/>
</dbReference>
<dbReference type="InterPro" id="IPR001810">
    <property type="entry name" value="F-box_dom"/>
</dbReference>
<dbReference type="RefSeq" id="XP_043001915.1">
    <property type="nucleotide sequence ID" value="XM_043159961.1"/>
</dbReference>
<evidence type="ECO:0000313" key="4">
    <source>
        <dbReference type="Proteomes" id="UP001049176"/>
    </source>
</evidence>
<evidence type="ECO:0000259" key="2">
    <source>
        <dbReference type="PROSITE" id="PS50181"/>
    </source>
</evidence>
<dbReference type="CDD" id="cd09917">
    <property type="entry name" value="F-box_SF"/>
    <property type="match status" value="1"/>
</dbReference>
<proteinExistence type="predicted"/>
<keyword evidence="4" id="KW-1185">Reference proteome</keyword>
<gene>
    <name evidence="3" type="ORF">E1B28_003005</name>
</gene>
<dbReference type="KEGG" id="more:E1B28_003005"/>
<evidence type="ECO:0000313" key="3">
    <source>
        <dbReference type="EMBL" id="KAG7085444.1"/>
    </source>
</evidence>
<name>A0A9P7UMZ5_9AGAR</name>
<dbReference type="InterPro" id="IPR036047">
    <property type="entry name" value="F-box-like_dom_sf"/>
</dbReference>
<dbReference type="OrthoDB" id="2322499at2759"/>
<reference evidence="3" key="1">
    <citation type="journal article" date="2021" name="Genome Biol. Evol.">
        <title>The assembled and annotated genome of the fairy-ring fungus Marasmius oreades.</title>
        <authorList>
            <person name="Hiltunen M."/>
            <person name="Ament-Velasquez S.L."/>
            <person name="Johannesson H."/>
        </authorList>
    </citation>
    <scope>NUCLEOTIDE SEQUENCE</scope>
    <source>
        <strain evidence="3">03SP1</strain>
    </source>
</reference>